<name>A0A1H8X8T3_9FIRM</name>
<evidence type="ECO:0000256" key="2">
    <source>
        <dbReference type="ARBA" id="ARBA00023002"/>
    </source>
</evidence>
<organism evidence="4 5">
    <name type="scientific">Propionispora vibrioides</name>
    <dbReference type="NCBI Taxonomy" id="112903"/>
    <lineage>
        <taxon>Bacteria</taxon>
        <taxon>Bacillati</taxon>
        <taxon>Bacillota</taxon>
        <taxon>Negativicutes</taxon>
        <taxon>Selenomonadales</taxon>
        <taxon>Sporomusaceae</taxon>
        <taxon>Propionispora</taxon>
    </lineage>
</organism>
<evidence type="ECO:0000256" key="1">
    <source>
        <dbReference type="ARBA" id="ARBA00007118"/>
    </source>
</evidence>
<dbReference type="SUPFAM" id="SSF55469">
    <property type="entry name" value="FMN-dependent nitroreductase-like"/>
    <property type="match status" value="1"/>
</dbReference>
<dbReference type="Gene3D" id="3.40.109.10">
    <property type="entry name" value="NADH Oxidase"/>
    <property type="match status" value="1"/>
</dbReference>
<evidence type="ECO:0000313" key="5">
    <source>
        <dbReference type="Proteomes" id="UP000198847"/>
    </source>
</evidence>
<dbReference type="Proteomes" id="UP000198847">
    <property type="component" value="Unassembled WGS sequence"/>
</dbReference>
<keyword evidence="5" id="KW-1185">Reference proteome</keyword>
<accession>A0A1H8X8T3</accession>
<dbReference type="AlphaFoldDB" id="A0A1H8X8T3"/>
<comment type="similarity">
    <text evidence="1">Belongs to the nitroreductase family.</text>
</comment>
<dbReference type="InterPro" id="IPR000415">
    <property type="entry name" value="Nitroreductase-like"/>
</dbReference>
<evidence type="ECO:0000313" key="4">
    <source>
        <dbReference type="EMBL" id="SEP36299.1"/>
    </source>
</evidence>
<protein>
    <submittedName>
        <fullName evidence="4">Nitroreductase</fullName>
    </submittedName>
</protein>
<dbReference type="GO" id="GO:0016491">
    <property type="term" value="F:oxidoreductase activity"/>
    <property type="evidence" value="ECO:0007669"/>
    <property type="project" value="UniProtKB-KW"/>
</dbReference>
<keyword evidence="2" id="KW-0560">Oxidoreductase</keyword>
<dbReference type="PANTHER" id="PTHR43673:SF10">
    <property type="entry name" value="NADH DEHYDROGENASE_NAD(P)H NITROREDUCTASE XCC3605-RELATED"/>
    <property type="match status" value="1"/>
</dbReference>
<dbReference type="PANTHER" id="PTHR43673">
    <property type="entry name" value="NAD(P)H NITROREDUCTASE YDGI-RELATED"/>
    <property type="match status" value="1"/>
</dbReference>
<dbReference type="EMBL" id="FODY01000021">
    <property type="protein sequence ID" value="SEP36299.1"/>
    <property type="molecule type" value="Genomic_DNA"/>
</dbReference>
<feature type="domain" description="Nitroreductase" evidence="3">
    <location>
        <begin position="8"/>
        <end position="174"/>
    </location>
</feature>
<gene>
    <name evidence="4" type="ORF">SAMN04490178_12130</name>
</gene>
<proteinExistence type="inferred from homology"/>
<dbReference type="RefSeq" id="WP_245732516.1">
    <property type="nucleotide sequence ID" value="NZ_FODY01000021.1"/>
</dbReference>
<dbReference type="InterPro" id="IPR029479">
    <property type="entry name" value="Nitroreductase"/>
</dbReference>
<reference evidence="4 5" key="1">
    <citation type="submission" date="2016-10" db="EMBL/GenBank/DDBJ databases">
        <authorList>
            <person name="de Groot N.N."/>
        </authorList>
    </citation>
    <scope>NUCLEOTIDE SEQUENCE [LARGE SCALE GENOMIC DNA]</scope>
    <source>
        <strain evidence="4 5">DSM 13305</strain>
    </source>
</reference>
<dbReference type="Pfam" id="PF00881">
    <property type="entry name" value="Nitroreductase"/>
    <property type="match status" value="1"/>
</dbReference>
<dbReference type="STRING" id="112903.SAMN04490178_12130"/>
<sequence>MMKELEFIYKRHSVRRYQDTPVPAEDLRQILAAATQAPSGKNLQSWHFVVVKNTALIAKMAAAVREKNRQLAEYLPEEERKPFTGMVEYHTVFKQAPVVILAYAGPYPTVAESLLKGGRMPEQEARQYAKANPAIQNVAAAMENLTLAAAALGYGTCWMTGPTYAAEEIGAMIGPVKESYFLAAMTPLGVPLTAGSSPQRKPLEEVVTIIE</sequence>
<evidence type="ECO:0000259" key="3">
    <source>
        <dbReference type="Pfam" id="PF00881"/>
    </source>
</evidence>